<dbReference type="InterPro" id="IPR029058">
    <property type="entry name" value="AB_hydrolase_fold"/>
</dbReference>
<dbReference type="OrthoDB" id="9803578at2"/>
<dbReference type="KEGG" id="lali:LA20249_10685"/>
<dbReference type="InterPro" id="IPR000801">
    <property type="entry name" value="Esterase-like"/>
</dbReference>
<dbReference type="PANTHER" id="PTHR48098">
    <property type="entry name" value="ENTEROCHELIN ESTERASE-RELATED"/>
    <property type="match status" value="1"/>
</dbReference>
<dbReference type="Gene3D" id="3.40.50.1820">
    <property type="entry name" value="alpha/beta hydrolase"/>
    <property type="match status" value="1"/>
</dbReference>
<reference evidence="1 2" key="1">
    <citation type="submission" date="2016-12" db="EMBL/GenBank/DDBJ databases">
        <title>The whole genome sequencing and assembly of Lactobacillus alimentarius DSM 20249T strain.</title>
        <authorList>
            <person name="Lee Y.-J."/>
            <person name="Yi H."/>
            <person name="Bahn Y.-S."/>
            <person name="Kim J.F."/>
            <person name="Lee D.-W."/>
        </authorList>
    </citation>
    <scope>NUCLEOTIDE SEQUENCE [LARGE SCALE GENOMIC DNA]</scope>
    <source>
        <strain evidence="1 2">DSM 20249</strain>
    </source>
</reference>
<protein>
    <submittedName>
        <fullName evidence="1">Tributyrin esterase</fullName>
    </submittedName>
</protein>
<organism evidence="1 2">
    <name type="scientific">Companilactobacillus alimentarius DSM 20249</name>
    <dbReference type="NCBI Taxonomy" id="1423720"/>
    <lineage>
        <taxon>Bacteria</taxon>
        <taxon>Bacillati</taxon>
        <taxon>Bacillota</taxon>
        <taxon>Bacilli</taxon>
        <taxon>Lactobacillales</taxon>
        <taxon>Lactobacillaceae</taxon>
        <taxon>Companilactobacillus</taxon>
    </lineage>
</organism>
<dbReference type="RefSeq" id="WP_057738787.1">
    <property type="nucleotide sequence ID" value="NZ_AZDQ01000021.1"/>
</dbReference>
<keyword evidence="2" id="KW-1185">Reference proteome</keyword>
<gene>
    <name evidence="1" type="ORF">LA20249_10685</name>
</gene>
<evidence type="ECO:0000313" key="2">
    <source>
        <dbReference type="Proteomes" id="UP000234653"/>
    </source>
</evidence>
<accession>A0A2K9HRN4</accession>
<evidence type="ECO:0000313" key="1">
    <source>
        <dbReference type="EMBL" id="AUI72622.1"/>
    </source>
</evidence>
<dbReference type="STRING" id="1423720.FC67_GL000685"/>
<dbReference type="SUPFAM" id="SSF53474">
    <property type="entry name" value="alpha/beta-Hydrolases"/>
    <property type="match status" value="1"/>
</dbReference>
<sequence>MVHLKINYFSNALLKDCQMDVCLPDENKTKDKLPIIYLLHGMSDDNTSWIRKTRVERLLKSTKVALVMPNADLSWYANTPYGMNYYDEIAYEIPRVIHELFPQLSDKREKNFVVGSSMGGYGAFKLALSTNKFSYAAALSGAFNPKSNLVLRSFRPEKYWYGTLNQLDDFDTSVDNLDYLAKTRSTSEPLPKFFAWCGKQDFLYQDNLNFINTMNQLNIPIEHKFTDGKHDWYYWDKYLEEILKWLPINYSPEERLS</sequence>
<proteinExistence type="predicted"/>
<dbReference type="AlphaFoldDB" id="A0A2K9HRN4"/>
<dbReference type="PANTHER" id="PTHR48098:SF1">
    <property type="entry name" value="DIACYLGLYCEROL ACYLTRANSFERASE_MYCOLYLTRANSFERASE AG85A"/>
    <property type="match status" value="1"/>
</dbReference>
<dbReference type="Pfam" id="PF00756">
    <property type="entry name" value="Esterase"/>
    <property type="match status" value="1"/>
</dbReference>
<name>A0A2K9HRN4_9LACO</name>
<dbReference type="Proteomes" id="UP000234653">
    <property type="component" value="Chromosome"/>
</dbReference>
<dbReference type="EMBL" id="CP018867">
    <property type="protein sequence ID" value="AUI72622.1"/>
    <property type="molecule type" value="Genomic_DNA"/>
</dbReference>
<dbReference type="GO" id="GO:0016747">
    <property type="term" value="F:acyltransferase activity, transferring groups other than amino-acyl groups"/>
    <property type="evidence" value="ECO:0007669"/>
    <property type="project" value="TreeGrafter"/>
</dbReference>
<dbReference type="InterPro" id="IPR050583">
    <property type="entry name" value="Mycobacterial_A85_antigen"/>
</dbReference>